<organism evidence="4">
    <name type="scientific">uncultured microorganism</name>
    <dbReference type="NCBI Taxonomy" id="358574"/>
    <lineage>
        <taxon>unclassified sequences</taxon>
        <taxon>environmental samples</taxon>
    </lineage>
</organism>
<evidence type="ECO:0000313" key="4">
    <source>
        <dbReference type="EMBL" id="AEW47922.1"/>
    </source>
</evidence>
<dbReference type="EMBL" id="JN571491">
    <property type="protein sequence ID" value="AEW47922.1"/>
    <property type="molecule type" value="Genomic_DNA"/>
</dbReference>
<keyword evidence="3" id="KW-1133">Transmembrane helix</keyword>
<feature type="compositionally biased region" description="Polar residues" evidence="2">
    <location>
        <begin position="436"/>
        <end position="448"/>
    </location>
</feature>
<feature type="transmembrane region" description="Helical" evidence="3">
    <location>
        <begin position="134"/>
        <end position="155"/>
    </location>
</feature>
<name>I3PGA7_9ZZZZ</name>
<feature type="transmembrane region" description="Helical" evidence="3">
    <location>
        <begin position="51"/>
        <end position="71"/>
    </location>
</feature>
<keyword evidence="3" id="KW-0812">Transmembrane</keyword>
<feature type="coiled-coil region" evidence="1">
    <location>
        <begin position="162"/>
        <end position="239"/>
    </location>
</feature>
<sequence length="501" mass="52820">MNEILKALGPVQRRLRLRRLLQGAGGGFACGSLAALILLAVTSFVPLQDRWWIAAAAVTGCTLLGAAGNALRTVDPLESARAADACGLRERSVTALEMAEVPETEMTRFQRQDACEHLRNLDVKQIPLRFPKRLAAAGAALLVLCAGTLLIPGGGDRVAAERKALQEKTADMIRTVDEAEKADEDGLTEKEKADLRKLTEELKRELNASREDLDVMVALDKAEQQLEKLRSEQMQEKTAGDVMSAAEAMNALAQAMQNAGMSEETAAALSEAMASGDAAAMSAALSGLDADQMKELAEGLTGQAQSMAEQLAEAAEQGNMSDAQMQALQAGMQANAQQASALQQALSGMKAGFSGTGQQSGEQTGQSGTGQGGSNPQGPPGGGAGTGSTNEEQKGGGGGQQSGTNKGNRPPEFKEGEYETIYDPEKADTSSRDVMTEQNSQGKDSVQIETGPGKGTLEGNVPFRQVVGEYAEQEALAAESAHLTKEQKEWVDEYFRQLTGE</sequence>
<dbReference type="AlphaFoldDB" id="I3PGA7"/>
<dbReference type="PROSITE" id="PS51257">
    <property type="entry name" value="PROKAR_LIPOPROTEIN"/>
    <property type="match status" value="1"/>
</dbReference>
<feature type="transmembrane region" description="Helical" evidence="3">
    <location>
        <begin position="20"/>
        <end position="45"/>
    </location>
</feature>
<evidence type="ECO:0000256" key="3">
    <source>
        <dbReference type="SAM" id="Phobius"/>
    </source>
</evidence>
<reference evidence="4" key="1">
    <citation type="journal article" date="2012" name="J. Agric. Food Chem.">
        <title>Novel xylanase from a holstein cattle rumen metagenomic library and its application in xylooligosaccharide and ferulic Acid production from wheat straw.</title>
        <authorList>
            <person name="Cheng F."/>
            <person name="Sheng J."/>
            <person name="Dong R."/>
            <person name="Meng Y."/>
            <person name="Gan L."/>
            <person name="Shen L."/>
        </authorList>
    </citation>
    <scope>NUCLEOTIDE SEQUENCE</scope>
</reference>
<evidence type="ECO:0000256" key="1">
    <source>
        <dbReference type="SAM" id="Coils"/>
    </source>
</evidence>
<proteinExistence type="predicted"/>
<feature type="compositionally biased region" description="Basic and acidic residues" evidence="2">
    <location>
        <begin position="409"/>
        <end position="435"/>
    </location>
</feature>
<feature type="compositionally biased region" description="Low complexity" evidence="2">
    <location>
        <begin position="351"/>
        <end position="366"/>
    </location>
</feature>
<accession>I3PGA7</accession>
<feature type="region of interest" description="Disordered" evidence="2">
    <location>
        <begin position="351"/>
        <end position="459"/>
    </location>
</feature>
<evidence type="ECO:0000256" key="2">
    <source>
        <dbReference type="SAM" id="MobiDB-lite"/>
    </source>
</evidence>
<feature type="compositionally biased region" description="Gly residues" evidence="2">
    <location>
        <begin position="367"/>
        <end position="386"/>
    </location>
</feature>
<protein>
    <submittedName>
        <fullName evidence="4">Hypothetical membrane-associated protein</fullName>
    </submittedName>
</protein>
<keyword evidence="1" id="KW-0175">Coiled coil</keyword>
<keyword evidence="3" id="KW-0472">Membrane</keyword>